<dbReference type="InterPro" id="IPR004509">
    <property type="entry name" value="Competence_ComEA_HhH"/>
</dbReference>
<dbReference type="Proteomes" id="UP000005615">
    <property type="component" value="Unassembled WGS sequence"/>
</dbReference>
<keyword evidence="3" id="KW-1185">Reference proteome</keyword>
<organism evidence="2 3">
    <name type="scientific">Aequoribacter fuscus</name>
    <dbReference type="NCBI Taxonomy" id="2518989"/>
    <lineage>
        <taxon>Bacteria</taxon>
        <taxon>Pseudomonadati</taxon>
        <taxon>Pseudomonadota</taxon>
        <taxon>Gammaproteobacteria</taxon>
        <taxon>Cellvibrionales</taxon>
        <taxon>Halieaceae</taxon>
        <taxon>Aequoribacter</taxon>
    </lineage>
</organism>
<proteinExistence type="predicted"/>
<dbReference type="InterPro" id="IPR051675">
    <property type="entry name" value="Endo/Exo/Phosphatase_dom_1"/>
</dbReference>
<dbReference type="SUPFAM" id="SSF47781">
    <property type="entry name" value="RuvA domain 2-like"/>
    <property type="match status" value="1"/>
</dbReference>
<dbReference type="NCBIfam" id="TIGR00426">
    <property type="entry name" value="competence protein ComEA helix-hairpin-helix repeat region"/>
    <property type="match status" value="1"/>
</dbReference>
<dbReference type="GO" id="GO:0015628">
    <property type="term" value="P:protein secretion by the type II secretion system"/>
    <property type="evidence" value="ECO:0007669"/>
    <property type="project" value="TreeGrafter"/>
</dbReference>
<dbReference type="PANTHER" id="PTHR21180">
    <property type="entry name" value="ENDONUCLEASE/EXONUCLEASE/PHOSPHATASE FAMILY DOMAIN-CONTAINING PROTEIN 1"/>
    <property type="match status" value="1"/>
</dbReference>
<dbReference type="Pfam" id="PF12836">
    <property type="entry name" value="HHH_3"/>
    <property type="match status" value="1"/>
</dbReference>
<evidence type="ECO:0000313" key="3">
    <source>
        <dbReference type="Proteomes" id="UP000005615"/>
    </source>
</evidence>
<name>F3KZX8_9GAMM</name>
<dbReference type="InterPro" id="IPR010994">
    <property type="entry name" value="RuvA_2-like"/>
</dbReference>
<comment type="caution">
    <text evidence="2">The sequence shown here is derived from an EMBL/GenBank/DDBJ whole genome shotgun (WGS) entry which is preliminary data.</text>
</comment>
<evidence type="ECO:0000256" key="1">
    <source>
        <dbReference type="SAM" id="SignalP"/>
    </source>
</evidence>
<gene>
    <name evidence="2" type="ORF">IMCC3088_590</name>
</gene>
<accession>F3KZX8</accession>
<feature type="chain" id="PRO_5003302920" evidence="1">
    <location>
        <begin position="32"/>
        <end position="106"/>
    </location>
</feature>
<dbReference type="AlphaFoldDB" id="F3KZX8"/>
<sequence length="106" mass="11462">MNRMLSLNVSRAFLALLTVAAMSLTALPLLAQDSEPQVAEVTQVDLNSADAETLATVMKGVGISKARAIVSYRTQYGPFASLDELTEVKGIGVSILERNRDRLVLR</sequence>
<dbReference type="EMBL" id="AEIG01000016">
    <property type="protein sequence ID" value="EGG30344.1"/>
    <property type="molecule type" value="Genomic_DNA"/>
</dbReference>
<keyword evidence="1" id="KW-0732">Signal</keyword>
<dbReference type="STRING" id="2518989.IMCC3088_590"/>
<feature type="signal peptide" evidence="1">
    <location>
        <begin position="1"/>
        <end position="31"/>
    </location>
</feature>
<dbReference type="GO" id="GO:0015627">
    <property type="term" value="C:type II protein secretion system complex"/>
    <property type="evidence" value="ECO:0007669"/>
    <property type="project" value="TreeGrafter"/>
</dbReference>
<dbReference type="PANTHER" id="PTHR21180:SF32">
    <property type="entry name" value="ENDONUCLEASE_EXONUCLEASE_PHOSPHATASE FAMILY DOMAIN-CONTAINING PROTEIN 1"/>
    <property type="match status" value="1"/>
</dbReference>
<dbReference type="eggNOG" id="COG1555">
    <property type="taxonomic scope" value="Bacteria"/>
</dbReference>
<dbReference type="Gene3D" id="1.10.150.280">
    <property type="entry name" value="AF1531-like domain"/>
    <property type="match status" value="1"/>
</dbReference>
<reference evidence="2 3" key="1">
    <citation type="journal article" date="2011" name="J. Bacteriol.">
        <title>Genome sequence of strain IMCC3088, a proteorhodopsin-containing marine bacterium belonging to the OM60/NOR5 clade.</title>
        <authorList>
            <person name="Jang Y."/>
            <person name="Oh H.M."/>
            <person name="Kang I."/>
            <person name="Lee K."/>
            <person name="Yang S.J."/>
            <person name="Cho J.C."/>
        </authorList>
    </citation>
    <scope>NUCLEOTIDE SEQUENCE [LARGE SCALE GENOMIC DNA]</scope>
    <source>
        <strain evidence="2 3">IMCC3088</strain>
    </source>
</reference>
<protein>
    <submittedName>
        <fullName evidence="2">Competence protein ComEA helix-hairpin-helix repeat protein</fullName>
    </submittedName>
</protein>
<evidence type="ECO:0000313" key="2">
    <source>
        <dbReference type="EMBL" id="EGG30344.1"/>
    </source>
</evidence>